<dbReference type="InterPro" id="IPR036653">
    <property type="entry name" value="CinA-like_C"/>
</dbReference>
<dbReference type="eggNOG" id="ENOG502S20M">
    <property type="taxonomic scope" value="Eukaryota"/>
</dbReference>
<evidence type="ECO:0000313" key="3">
    <source>
        <dbReference type="Proteomes" id="UP000008066"/>
    </source>
</evidence>
<dbReference type="RefSeq" id="XP_006693633.1">
    <property type="nucleotide sequence ID" value="XM_006693570.1"/>
</dbReference>
<sequence>MTPRSTETMFDIASDVINLLRKSKETLAVAESLTGGGVMMALTAVPGASECVRGGVVSYTIPLKENILGVDENLIAREGVVHASVAAQMAEGARRVAAVDGIEATWGLGTTGDAGPDKQGKDVGTVFLAVAASDDTQTWGPFSFPGSREQVRQGAILEALARLRQALVGRKANSS</sequence>
<dbReference type="Pfam" id="PF02464">
    <property type="entry name" value="CinA"/>
    <property type="match status" value="1"/>
</dbReference>
<dbReference type="Proteomes" id="UP000008066">
    <property type="component" value="Unassembled WGS sequence"/>
</dbReference>
<dbReference type="OMA" id="FKFLNMD"/>
<dbReference type="GeneID" id="18257230"/>
<dbReference type="KEGG" id="cthr:CTHT_0031920"/>
<name>G0S4W6_CHATD</name>
<dbReference type="AlphaFoldDB" id="G0S4W6"/>
<dbReference type="OrthoDB" id="2350783at2759"/>
<feature type="domain" description="CinA C-terminal" evidence="1">
    <location>
        <begin position="12"/>
        <end position="167"/>
    </location>
</feature>
<reference evidence="2 3" key="1">
    <citation type="journal article" date="2011" name="Cell">
        <title>Insight into structure and assembly of the nuclear pore complex by utilizing the genome of a eukaryotic thermophile.</title>
        <authorList>
            <person name="Amlacher S."/>
            <person name="Sarges P."/>
            <person name="Flemming D."/>
            <person name="van Noort V."/>
            <person name="Kunze R."/>
            <person name="Devos D.P."/>
            <person name="Arumugam M."/>
            <person name="Bork P."/>
            <person name="Hurt E."/>
        </authorList>
    </citation>
    <scope>NUCLEOTIDE SEQUENCE [LARGE SCALE GENOMIC DNA]</scope>
    <source>
        <strain evidence="3">DSM 1495 / CBS 144.50 / IMI 039719</strain>
    </source>
</reference>
<evidence type="ECO:0000259" key="1">
    <source>
        <dbReference type="Pfam" id="PF02464"/>
    </source>
</evidence>
<accession>G0S4W6</accession>
<dbReference type="HOGENOM" id="CLU_030805_1_0_1"/>
<dbReference type="Gene3D" id="3.90.950.20">
    <property type="entry name" value="CinA-like"/>
    <property type="match status" value="1"/>
</dbReference>
<organism evidence="3">
    <name type="scientific">Chaetomium thermophilum (strain DSM 1495 / CBS 144.50 / IMI 039719)</name>
    <name type="common">Thermochaetoides thermophila</name>
    <dbReference type="NCBI Taxonomy" id="759272"/>
    <lineage>
        <taxon>Eukaryota</taxon>
        <taxon>Fungi</taxon>
        <taxon>Dikarya</taxon>
        <taxon>Ascomycota</taxon>
        <taxon>Pezizomycotina</taxon>
        <taxon>Sordariomycetes</taxon>
        <taxon>Sordariomycetidae</taxon>
        <taxon>Sordariales</taxon>
        <taxon>Chaetomiaceae</taxon>
        <taxon>Thermochaetoides</taxon>
    </lineage>
</organism>
<gene>
    <name evidence="2" type="ORF">CTHT_0031920</name>
</gene>
<proteinExistence type="predicted"/>
<dbReference type="EMBL" id="GL988041">
    <property type="protein sequence ID" value="EGS21337.1"/>
    <property type="molecule type" value="Genomic_DNA"/>
</dbReference>
<dbReference type="SUPFAM" id="SSF142433">
    <property type="entry name" value="CinA-like"/>
    <property type="match status" value="1"/>
</dbReference>
<dbReference type="InterPro" id="IPR008136">
    <property type="entry name" value="CinA_C"/>
</dbReference>
<protein>
    <recommendedName>
        <fullName evidence="1">CinA C-terminal domain-containing protein</fullName>
    </recommendedName>
</protein>
<dbReference type="NCBIfam" id="TIGR00199">
    <property type="entry name" value="PncC_domain"/>
    <property type="match status" value="1"/>
</dbReference>
<keyword evidence="3" id="KW-1185">Reference proteome</keyword>
<evidence type="ECO:0000313" key="2">
    <source>
        <dbReference type="EMBL" id="EGS21337.1"/>
    </source>
</evidence>